<keyword evidence="2" id="KW-1185">Reference proteome</keyword>
<accession>A0ACC0VSX6</accession>
<protein>
    <submittedName>
        <fullName evidence="1">Uncharacterized protein</fullName>
    </submittedName>
</protein>
<organism evidence="1 2">
    <name type="scientific">Peronosclerospora sorghi</name>
    <dbReference type="NCBI Taxonomy" id="230839"/>
    <lineage>
        <taxon>Eukaryota</taxon>
        <taxon>Sar</taxon>
        <taxon>Stramenopiles</taxon>
        <taxon>Oomycota</taxon>
        <taxon>Peronosporomycetes</taxon>
        <taxon>Peronosporales</taxon>
        <taxon>Peronosporaceae</taxon>
        <taxon>Peronosclerospora</taxon>
    </lineage>
</organism>
<dbReference type="Proteomes" id="UP001163321">
    <property type="component" value="Chromosome 7"/>
</dbReference>
<dbReference type="EMBL" id="CM047586">
    <property type="protein sequence ID" value="KAI9908866.1"/>
    <property type="molecule type" value="Genomic_DNA"/>
</dbReference>
<proteinExistence type="predicted"/>
<sequence length="94" mass="10797">MVAPEEESLHTREVEAFSPMMDPTHNVEDALCEAVELRSVMRDMCDIFRVRLGRDPPVDMPPLEVTFIPDAVSVRYSSHRYSPTHSKFLREHVG</sequence>
<name>A0ACC0VSX6_9STRA</name>
<comment type="caution">
    <text evidence="1">The sequence shown here is derived from an EMBL/GenBank/DDBJ whole genome shotgun (WGS) entry which is preliminary data.</text>
</comment>
<reference evidence="1 2" key="1">
    <citation type="journal article" date="2022" name="bioRxiv">
        <title>The genome of the oomycete Peronosclerospora sorghi, a cosmopolitan pathogen of maize and sorghum, is inflated with dispersed pseudogenes.</title>
        <authorList>
            <person name="Fletcher K."/>
            <person name="Martin F."/>
            <person name="Isakeit T."/>
            <person name="Cavanaugh K."/>
            <person name="Magill C."/>
            <person name="Michelmore R."/>
        </authorList>
    </citation>
    <scope>NUCLEOTIDE SEQUENCE [LARGE SCALE GENOMIC DNA]</scope>
    <source>
        <strain evidence="1">P6</strain>
    </source>
</reference>
<evidence type="ECO:0000313" key="1">
    <source>
        <dbReference type="EMBL" id="KAI9908866.1"/>
    </source>
</evidence>
<gene>
    <name evidence="1" type="ORF">PsorP6_014747</name>
</gene>
<evidence type="ECO:0000313" key="2">
    <source>
        <dbReference type="Proteomes" id="UP001163321"/>
    </source>
</evidence>